<comment type="cofactor">
    <cofactor evidence="1">
        <name>Zn(2+)</name>
        <dbReference type="ChEBI" id="CHEBI:29105"/>
    </cofactor>
</comment>
<evidence type="ECO:0000259" key="3">
    <source>
        <dbReference type="Pfam" id="PF07687"/>
    </source>
</evidence>
<dbReference type="SUPFAM" id="SSF53187">
    <property type="entry name" value="Zn-dependent exopeptidases"/>
    <property type="match status" value="1"/>
</dbReference>
<dbReference type="InterPro" id="IPR011650">
    <property type="entry name" value="Peptidase_M20_dimer"/>
</dbReference>
<dbReference type="Pfam" id="PF07687">
    <property type="entry name" value="M20_dimer"/>
    <property type="match status" value="1"/>
</dbReference>
<dbReference type="Gene3D" id="3.30.70.360">
    <property type="match status" value="1"/>
</dbReference>
<dbReference type="EMBL" id="JAJEQE010000074">
    <property type="protein sequence ID" value="MCC2150379.1"/>
    <property type="molecule type" value="Genomic_DNA"/>
</dbReference>
<protein>
    <submittedName>
        <fullName evidence="4">M20/M25/M40 family metallo-hydrolase</fullName>
    </submittedName>
</protein>
<feature type="domain" description="Peptidase M20 dimerisation" evidence="3">
    <location>
        <begin position="178"/>
        <end position="271"/>
    </location>
</feature>
<dbReference type="SUPFAM" id="SSF55031">
    <property type="entry name" value="Bacterial exopeptidase dimerisation domain"/>
    <property type="match status" value="1"/>
</dbReference>
<dbReference type="InterPro" id="IPR036264">
    <property type="entry name" value="Bact_exopeptidase_dim_dom"/>
</dbReference>
<comment type="caution">
    <text evidence="4">The sequence shown here is derived from an EMBL/GenBank/DDBJ whole genome shotgun (WGS) entry which is preliminary data.</text>
</comment>
<evidence type="ECO:0000256" key="1">
    <source>
        <dbReference type="ARBA" id="ARBA00001947"/>
    </source>
</evidence>
<keyword evidence="2" id="KW-0862">Zinc</keyword>
<organism evidence="4 5">
    <name type="scientific">Hominisplanchenecus faecis</name>
    <dbReference type="NCBI Taxonomy" id="2885351"/>
    <lineage>
        <taxon>Bacteria</taxon>
        <taxon>Bacillati</taxon>
        <taxon>Bacillota</taxon>
        <taxon>Clostridia</taxon>
        <taxon>Lachnospirales</taxon>
        <taxon>Lachnospiraceae</taxon>
        <taxon>Hominisplanchenecus</taxon>
    </lineage>
</organism>
<sequence length="369" mass="40015">MIDKERITRQFVKLVSIDAPSYREREMADYLTKELEELGFSVEEDDAWKVYSGNCGNLYAHRPGSGSPLLLGMHMDTVEPAKGKKAVVHPDGRITSDGTTVLGADDMSGVAAVLEALHHLKEENRPTRELEILLSIGEEKHVKGAKVFDFSKIQAEKSIVLDMSGEIGTAAVQAPSQIAFTVKVRGKASHAGFAPQDGVHAIRIAATAIAEMAIGRIGDDTTVNVGHIEGGRASNIVPDYCEVSGELRSFSHKKALEELAKVEQIFAKEAEKCGGSIEFIRDICYQAYKTDENESVVKEFQKACTACGIKSSLIATFGGSDQNKMSEHGIPGIVMASAMHQVHSCQEYTEVSEMAQVAGIVSELLQMKE</sequence>
<evidence type="ECO:0000313" key="4">
    <source>
        <dbReference type="EMBL" id="MCC2150379.1"/>
    </source>
</evidence>
<keyword evidence="5" id="KW-1185">Reference proteome</keyword>
<dbReference type="Proteomes" id="UP001299235">
    <property type="component" value="Unassembled WGS sequence"/>
</dbReference>
<dbReference type="NCBIfam" id="TIGR01883">
    <property type="entry name" value="PepT-like"/>
    <property type="match status" value="1"/>
</dbReference>
<dbReference type="InterPro" id="IPR002933">
    <property type="entry name" value="Peptidase_M20"/>
</dbReference>
<dbReference type="PANTHER" id="PTHR42994">
    <property type="entry name" value="PEPTIDASE T"/>
    <property type="match status" value="1"/>
</dbReference>
<dbReference type="Gene3D" id="3.40.630.10">
    <property type="entry name" value="Zn peptidases"/>
    <property type="match status" value="1"/>
</dbReference>
<dbReference type="InterPro" id="IPR010162">
    <property type="entry name" value="PepT-like"/>
</dbReference>
<dbReference type="RefSeq" id="WP_248836090.1">
    <property type="nucleotide sequence ID" value="NZ_JAJEQE010000074.1"/>
</dbReference>
<dbReference type="Pfam" id="PF01546">
    <property type="entry name" value="Peptidase_M20"/>
    <property type="match status" value="1"/>
</dbReference>
<accession>A0ABS8F1X4</accession>
<gene>
    <name evidence="4" type="ORF">LKD42_14205</name>
</gene>
<dbReference type="PANTHER" id="PTHR42994:SF2">
    <property type="entry name" value="PEPTIDASE"/>
    <property type="match status" value="1"/>
</dbReference>
<name>A0ABS8F1X4_9FIRM</name>
<evidence type="ECO:0000256" key="2">
    <source>
        <dbReference type="ARBA" id="ARBA00022833"/>
    </source>
</evidence>
<proteinExistence type="predicted"/>
<reference evidence="4 5" key="1">
    <citation type="submission" date="2021-10" db="EMBL/GenBank/DDBJ databases">
        <title>Anaerobic single-cell dispensing facilitates the cultivation of human gut bacteria.</title>
        <authorList>
            <person name="Afrizal A."/>
        </authorList>
    </citation>
    <scope>NUCLEOTIDE SEQUENCE [LARGE SCALE GENOMIC DNA]</scope>
    <source>
        <strain evidence="4 5">CLA-AA-H246</strain>
    </source>
</reference>
<evidence type="ECO:0000313" key="5">
    <source>
        <dbReference type="Proteomes" id="UP001299235"/>
    </source>
</evidence>